<reference evidence="2 3" key="1">
    <citation type="submission" date="2020-06" db="EMBL/GenBank/DDBJ databases">
        <title>Draft genome of Uliginosibacterium sp. IMCC34675.</title>
        <authorList>
            <person name="Song J."/>
        </authorList>
    </citation>
    <scope>NUCLEOTIDE SEQUENCE [LARGE SCALE GENOMIC DNA]</scope>
    <source>
        <strain evidence="2 3">IMCC34675</strain>
    </source>
</reference>
<evidence type="ECO:0000259" key="1">
    <source>
        <dbReference type="PROSITE" id="PS51833"/>
    </source>
</evidence>
<dbReference type="SUPFAM" id="SSF109604">
    <property type="entry name" value="HD-domain/PDEase-like"/>
    <property type="match status" value="1"/>
</dbReference>
<organism evidence="2 3">
    <name type="scientific">Uliginosibacterium aquaticum</name>
    <dbReference type="NCBI Taxonomy" id="2731212"/>
    <lineage>
        <taxon>Bacteria</taxon>
        <taxon>Pseudomonadati</taxon>
        <taxon>Pseudomonadota</taxon>
        <taxon>Betaproteobacteria</taxon>
        <taxon>Rhodocyclales</taxon>
        <taxon>Zoogloeaceae</taxon>
        <taxon>Uliginosibacterium</taxon>
    </lineage>
</organism>
<dbReference type="PANTHER" id="PTHR33525:SF3">
    <property type="entry name" value="RIBONUCLEASE Y"/>
    <property type="match status" value="1"/>
</dbReference>
<feature type="domain" description="HDOD" evidence="1">
    <location>
        <begin position="14"/>
        <end position="209"/>
    </location>
</feature>
<proteinExistence type="predicted"/>
<sequence length="281" mass="30388">MHLAQELVASQDHLASLPDLYYKIRQALARPELSIGELAELIANDPALSGTLLHIANSAFYGFPRRIETLSRAISLIGMEQVGDIVLAGTLAAAFHGIRPQRMDMQRFWRGSIRRALLCRQFARSLENRDSERSFIIGLLSDMGHLVMYHAVADLMGIVLEMSGPDLRELAQKEREIIGCDFSEVGAALCASWMLPASIGTVIGSQLQPALAGEFSAEAARLNLAISMAEASERGETISAACPLLDPDTPELSGVDLALLPVFAENCDAQLESVMQSLGLA</sequence>
<name>A0ABX2IIA6_9RHOO</name>
<accession>A0ABX2IIA6</accession>
<evidence type="ECO:0000313" key="3">
    <source>
        <dbReference type="Proteomes" id="UP000778523"/>
    </source>
</evidence>
<dbReference type="PANTHER" id="PTHR33525">
    <property type="match status" value="1"/>
</dbReference>
<dbReference type="Gene3D" id="1.10.3210.10">
    <property type="entry name" value="Hypothetical protein af1432"/>
    <property type="match status" value="1"/>
</dbReference>
<dbReference type="EMBL" id="JABCSC020000004">
    <property type="protein sequence ID" value="NSL56554.1"/>
    <property type="molecule type" value="Genomic_DNA"/>
</dbReference>
<dbReference type="Proteomes" id="UP000778523">
    <property type="component" value="Unassembled WGS sequence"/>
</dbReference>
<dbReference type="PROSITE" id="PS51833">
    <property type="entry name" value="HDOD"/>
    <property type="match status" value="1"/>
</dbReference>
<comment type="caution">
    <text evidence="2">The sequence shown here is derived from an EMBL/GenBank/DDBJ whole genome shotgun (WGS) entry which is preliminary data.</text>
</comment>
<dbReference type="InterPro" id="IPR013976">
    <property type="entry name" value="HDOD"/>
</dbReference>
<gene>
    <name evidence="2" type="ORF">HJ583_016085</name>
</gene>
<dbReference type="InterPro" id="IPR052340">
    <property type="entry name" value="RNase_Y/CdgJ"/>
</dbReference>
<dbReference type="RefSeq" id="WP_170022872.1">
    <property type="nucleotide sequence ID" value="NZ_JABCSC020000004.1"/>
</dbReference>
<protein>
    <submittedName>
        <fullName evidence="2">HDOD domain-containing protein</fullName>
    </submittedName>
</protein>
<dbReference type="Pfam" id="PF08668">
    <property type="entry name" value="HDOD"/>
    <property type="match status" value="1"/>
</dbReference>
<keyword evidence="3" id="KW-1185">Reference proteome</keyword>
<evidence type="ECO:0000313" key="2">
    <source>
        <dbReference type="EMBL" id="NSL56554.1"/>
    </source>
</evidence>